<evidence type="ECO:0000256" key="1">
    <source>
        <dbReference type="SAM" id="Phobius"/>
    </source>
</evidence>
<dbReference type="InterPro" id="IPR036691">
    <property type="entry name" value="Endo/exonu/phosph_ase_sf"/>
</dbReference>
<keyword evidence="1" id="KW-0472">Membrane</keyword>
<keyword evidence="1" id="KW-0812">Transmembrane</keyword>
<dbReference type="EMBL" id="CP047186">
    <property type="protein sequence ID" value="QHC55018.1"/>
    <property type="molecule type" value="Genomic_DNA"/>
</dbReference>
<keyword evidence="3" id="KW-0255">Endonuclease</keyword>
<feature type="transmembrane region" description="Helical" evidence="1">
    <location>
        <begin position="71"/>
        <end position="90"/>
    </location>
</feature>
<evidence type="ECO:0000259" key="2">
    <source>
        <dbReference type="Pfam" id="PF03372"/>
    </source>
</evidence>
<dbReference type="GO" id="GO:0004519">
    <property type="term" value="F:endonuclease activity"/>
    <property type="evidence" value="ECO:0007669"/>
    <property type="project" value="UniProtKB-KW"/>
</dbReference>
<accession>A0AAE6RJR9</accession>
<dbReference type="AlphaFoldDB" id="A0AAE6RJR9"/>
<organism evidence="3 4">
    <name type="scientific">Rathayibacter tanaceti</name>
    <dbReference type="NCBI Taxonomy" id="1671680"/>
    <lineage>
        <taxon>Bacteria</taxon>
        <taxon>Bacillati</taxon>
        <taxon>Actinomycetota</taxon>
        <taxon>Actinomycetes</taxon>
        <taxon>Micrococcales</taxon>
        <taxon>Microbacteriaceae</taxon>
        <taxon>Rathayibacter</taxon>
    </lineage>
</organism>
<dbReference type="Pfam" id="PF03372">
    <property type="entry name" value="Exo_endo_phos"/>
    <property type="match status" value="1"/>
</dbReference>
<keyword evidence="1" id="KW-1133">Transmembrane helix</keyword>
<name>A0AAE6RJR9_9MICO</name>
<reference evidence="4" key="1">
    <citation type="submission" date="2019-12" db="EMBL/GenBank/DDBJ databases">
        <title>Complete and draft genome sequences of new strains and members of some known species of the genus Rathayibacter isolated from plants.</title>
        <authorList>
            <person name="Tarlachkov S.V."/>
            <person name="Starodumova I.P."/>
            <person name="Dorofeeva L.V."/>
            <person name="Prisyazhnaya N.V."/>
            <person name="Leyn S."/>
            <person name="Zlamal J."/>
            <person name="Elan M."/>
            <person name="Osterman A.L."/>
            <person name="Nadler S."/>
            <person name="Subbotin S.A."/>
            <person name="Evtushenko L.I."/>
        </authorList>
    </citation>
    <scope>NUCLEOTIDE SEQUENCE [LARGE SCALE GENOMIC DNA]</scope>
    <source>
        <strain evidence="4">VKM Ac-2761</strain>
    </source>
</reference>
<keyword evidence="3" id="KW-0378">Hydrolase</keyword>
<dbReference type="Proteomes" id="UP000465031">
    <property type="component" value="Chromosome"/>
</dbReference>
<feature type="domain" description="Endonuclease/exonuclease/phosphatase" evidence="2">
    <location>
        <begin position="109"/>
        <end position="322"/>
    </location>
</feature>
<protein>
    <submittedName>
        <fullName evidence="3">Endonuclease/exonuclease/phosphatase family protein</fullName>
    </submittedName>
</protein>
<feature type="transmembrane region" description="Helical" evidence="1">
    <location>
        <begin position="43"/>
        <end position="64"/>
    </location>
</feature>
<evidence type="ECO:0000313" key="3">
    <source>
        <dbReference type="EMBL" id="QHC55018.1"/>
    </source>
</evidence>
<dbReference type="KEGG" id="rte:GSU10_04760"/>
<dbReference type="Gene3D" id="3.60.10.10">
    <property type="entry name" value="Endonuclease/exonuclease/phosphatase"/>
    <property type="match status" value="1"/>
</dbReference>
<dbReference type="InterPro" id="IPR005135">
    <property type="entry name" value="Endo/exonuclease/phosphatase"/>
</dbReference>
<dbReference type="RefSeq" id="WP_132504540.1">
    <property type="nucleotide sequence ID" value="NZ_CP047186.1"/>
</dbReference>
<evidence type="ECO:0000313" key="4">
    <source>
        <dbReference type="Proteomes" id="UP000465031"/>
    </source>
</evidence>
<dbReference type="SUPFAM" id="SSF56219">
    <property type="entry name" value="DNase I-like"/>
    <property type="match status" value="1"/>
</dbReference>
<proteinExistence type="predicted"/>
<keyword evidence="3" id="KW-0540">Nuclease</keyword>
<gene>
    <name evidence="3" type="ORF">GSU10_04760</name>
</gene>
<sequence>MGTRLVKAAVAVVAAIALLVVAAPAFFGVAREAPFAQLVPFRLATGLAAVGAAAVLVVIAVLVAPIRRLSLALAALGVVFALILTGVQGVRGYESAPARAHRLADVRVASWNILHDGVPAETITALAQENAVDAVALLEVSTSRAQEVVDALAAAGRQMTLHYAGQGGDDGTALLLSPSLGGYSVDTASLVTGVTPSLVVRPDTPDRPVLAAVHTMAPVPGRLAEWRNDLTALSGLCAAEEDVVVMGDLNSTADHWAGLPGSAALGGCEDAAERAGGAALGTWPTSVPPALGAPIDHVLFSGRWDVSGYRVVDDRDDAGSDHRPLIVQLSVRGMVKDSS</sequence>